<accession>A0A9P4H0K0</accession>
<organism evidence="2 3">
    <name type="scientific">Setomelanomma holmii</name>
    <dbReference type="NCBI Taxonomy" id="210430"/>
    <lineage>
        <taxon>Eukaryota</taxon>
        <taxon>Fungi</taxon>
        <taxon>Dikarya</taxon>
        <taxon>Ascomycota</taxon>
        <taxon>Pezizomycotina</taxon>
        <taxon>Dothideomycetes</taxon>
        <taxon>Pleosporomycetidae</taxon>
        <taxon>Pleosporales</taxon>
        <taxon>Pleosporineae</taxon>
        <taxon>Phaeosphaeriaceae</taxon>
        <taxon>Setomelanomma</taxon>
    </lineage>
</organism>
<protein>
    <submittedName>
        <fullName evidence="2">Uncharacterized protein</fullName>
    </submittedName>
</protein>
<feature type="compositionally biased region" description="Polar residues" evidence="1">
    <location>
        <begin position="336"/>
        <end position="350"/>
    </location>
</feature>
<feature type="compositionally biased region" description="Basic and acidic residues" evidence="1">
    <location>
        <begin position="365"/>
        <end position="395"/>
    </location>
</feature>
<dbReference type="EMBL" id="ML978248">
    <property type="protein sequence ID" value="KAF2026173.1"/>
    <property type="molecule type" value="Genomic_DNA"/>
</dbReference>
<proteinExistence type="predicted"/>
<name>A0A9P4H0K0_9PLEO</name>
<evidence type="ECO:0000313" key="3">
    <source>
        <dbReference type="Proteomes" id="UP000799777"/>
    </source>
</evidence>
<dbReference type="AlphaFoldDB" id="A0A9P4H0K0"/>
<keyword evidence="3" id="KW-1185">Reference proteome</keyword>
<sequence length="395" mass="46025">MRRPAIPRWTRCLGMTNIGACAGVLGAHGYLQHTGERQKAYRRLDRRLKRRSLEFWAIFWDKLLMAKFDPVVQQYVRHNGLWYTSNLPDTVFDQPDDYSGRIMKNKTAASKADSNTSTPIEQTEQEEPFYTQPFDYVDDLANINVESTRDKMAELEAERDALLREGEYILFMSAQKEYDYCHTKYRDDDERHQRLLEIMLCQIAYNRTHTAACAIDNKLAQWRMSLRHKAALEAGDESLESWLPESAKSVGAYERHDPTLLMQEVEKFQAQIAAEVKRFDELVRDEGYERWRRDGWRRDLEDGRRLLRAVDGIWWEMEGRRKMLEEKRRQNEVEDAQQTAAPEKSATSPGHPTKTKVAAMQDAKMMAESESTDKAEAEKKSDKKQPTGSMEPDKP</sequence>
<dbReference type="Proteomes" id="UP000799777">
    <property type="component" value="Unassembled WGS sequence"/>
</dbReference>
<feature type="region of interest" description="Disordered" evidence="1">
    <location>
        <begin position="106"/>
        <end position="125"/>
    </location>
</feature>
<reference evidence="2" key="1">
    <citation type="journal article" date="2020" name="Stud. Mycol.">
        <title>101 Dothideomycetes genomes: a test case for predicting lifestyles and emergence of pathogens.</title>
        <authorList>
            <person name="Haridas S."/>
            <person name="Albert R."/>
            <person name="Binder M."/>
            <person name="Bloem J."/>
            <person name="Labutti K."/>
            <person name="Salamov A."/>
            <person name="Andreopoulos B."/>
            <person name="Baker S."/>
            <person name="Barry K."/>
            <person name="Bills G."/>
            <person name="Bluhm B."/>
            <person name="Cannon C."/>
            <person name="Castanera R."/>
            <person name="Culley D."/>
            <person name="Daum C."/>
            <person name="Ezra D."/>
            <person name="Gonzalez J."/>
            <person name="Henrissat B."/>
            <person name="Kuo A."/>
            <person name="Liang C."/>
            <person name="Lipzen A."/>
            <person name="Lutzoni F."/>
            <person name="Magnuson J."/>
            <person name="Mondo S."/>
            <person name="Nolan M."/>
            <person name="Ohm R."/>
            <person name="Pangilinan J."/>
            <person name="Park H.-J."/>
            <person name="Ramirez L."/>
            <person name="Alfaro M."/>
            <person name="Sun H."/>
            <person name="Tritt A."/>
            <person name="Yoshinaga Y."/>
            <person name="Zwiers L.-H."/>
            <person name="Turgeon B."/>
            <person name="Goodwin S."/>
            <person name="Spatafora J."/>
            <person name="Crous P."/>
            <person name="Grigoriev I."/>
        </authorList>
    </citation>
    <scope>NUCLEOTIDE SEQUENCE</scope>
    <source>
        <strain evidence="2">CBS 110217</strain>
    </source>
</reference>
<dbReference type="OrthoDB" id="3776879at2759"/>
<feature type="compositionally biased region" description="Polar residues" evidence="1">
    <location>
        <begin position="112"/>
        <end position="122"/>
    </location>
</feature>
<gene>
    <name evidence="2" type="ORF">EK21DRAFT_74785</name>
</gene>
<evidence type="ECO:0000256" key="1">
    <source>
        <dbReference type="SAM" id="MobiDB-lite"/>
    </source>
</evidence>
<comment type="caution">
    <text evidence="2">The sequence shown here is derived from an EMBL/GenBank/DDBJ whole genome shotgun (WGS) entry which is preliminary data.</text>
</comment>
<feature type="region of interest" description="Disordered" evidence="1">
    <location>
        <begin position="326"/>
        <end position="395"/>
    </location>
</feature>
<evidence type="ECO:0000313" key="2">
    <source>
        <dbReference type="EMBL" id="KAF2026173.1"/>
    </source>
</evidence>